<gene>
    <name evidence="4" type="ORF">H5P27_00075</name>
</gene>
<evidence type="ECO:0000313" key="5">
    <source>
        <dbReference type="Proteomes" id="UP000526501"/>
    </source>
</evidence>
<dbReference type="EMBL" id="JACHVC010000001">
    <property type="protein sequence ID" value="MBC2604445.1"/>
    <property type="molecule type" value="Genomic_DNA"/>
</dbReference>
<organism evidence="4 5">
    <name type="scientific">Pelagicoccus albus</name>
    <dbReference type="NCBI Taxonomy" id="415222"/>
    <lineage>
        <taxon>Bacteria</taxon>
        <taxon>Pseudomonadati</taxon>
        <taxon>Verrucomicrobiota</taxon>
        <taxon>Opitutia</taxon>
        <taxon>Puniceicoccales</taxon>
        <taxon>Pelagicoccaceae</taxon>
        <taxon>Pelagicoccus</taxon>
    </lineage>
</organism>
<proteinExistence type="predicted"/>
<accession>A0A7X1E697</accession>
<feature type="chain" id="PRO_5031299360" evidence="2">
    <location>
        <begin position="27"/>
        <end position="221"/>
    </location>
</feature>
<sequence>MLPLPLPKLLSFGVPLLLISAAISEAQEFTFDFTSSASDPQLGVFTSTGGVVSDWEDDSGLDNAGSGSVFFELFPGESLTGLTVLAENKINFGSQGLGDGSPYAFDESGDTIKFSFNSPVTIEWIDFKSFGTADEVTLSSDDDSGLFGDSNLSRAGSTSLGWDLAANELFTVEFEEGEFYLEAITVSAVPEPGTVFVGLLGAGVALWGFRKRRRQVSASLD</sequence>
<dbReference type="InterPro" id="IPR013424">
    <property type="entry name" value="Ice-binding_C"/>
</dbReference>
<dbReference type="AlphaFoldDB" id="A0A7X1E697"/>
<evidence type="ECO:0000313" key="4">
    <source>
        <dbReference type="EMBL" id="MBC2604445.1"/>
    </source>
</evidence>
<feature type="transmembrane region" description="Helical" evidence="1">
    <location>
        <begin position="193"/>
        <end position="209"/>
    </location>
</feature>
<feature type="signal peptide" evidence="2">
    <location>
        <begin position="1"/>
        <end position="26"/>
    </location>
</feature>
<keyword evidence="1" id="KW-1133">Transmembrane helix</keyword>
<dbReference type="Pfam" id="PF07589">
    <property type="entry name" value="PEP-CTERM"/>
    <property type="match status" value="1"/>
</dbReference>
<evidence type="ECO:0000256" key="1">
    <source>
        <dbReference type="SAM" id="Phobius"/>
    </source>
</evidence>
<keyword evidence="2" id="KW-0732">Signal</keyword>
<feature type="domain" description="Ice-binding protein C-terminal" evidence="3">
    <location>
        <begin position="188"/>
        <end position="213"/>
    </location>
</feature>
<comment type="caution">
    <text evidence="4">The sequence shown here is derived from an EMBL/GenBank/DDBJ whole genome shotgun (WGS) entry which is preliminary data.</text>
</comment>
<dbReference type="RefSeq" id="WP_185658343.1">
    <property type="nucleotide sequence ID" value="NZ_CAWPOO010000001.1"/>
</dbReference>
<name>A0A7X1E697_9BACT</name>
<reference evidence="4 5" key="1">
    <citation type="submission" date="2020-07" db="EMBL/GenBank/DDBJ databases">
        <authorList>
            <person name="Feng X."/>
        </authorList>
    </citation>
    <scope>NUCLEOTIDE SEQUENCE [LARGE SCALE GENOMIC DNA]</scope>
    <source>
        <strain evidence="4 5">JCM23202</strain>
    </source>
</reference>
<keyword evidence="5" id="KW-1185">Reference proteome</keyword>
<evidence type="ECO:0000259" key="3">
    <source>
        <dbReference type="Pfam" id="PF07589"/>
    </source>
</evidence>
<keyword evidence="1" id="KW-0472">Membrane</keyword>
<protein>
    <submittedName>
        <fullName evidence="4">PEP-CTERM sorting domain-containing protein</fullName>
    </submittedName>
</protein>
<evidence type="ECO:0000256" key="2">
    <source>
        <dbReference type="SAM" id="SignalP"/>
    </source>
</evidence>
<keyword evidence="1" id="KW-0812">Transmembrane</keyword>
<dbReference type="Proteomes" id="UP000526501">
    <property type="component" value="Unassembled WGS sequence"/>
</dbReference>